<keyword evidence="4" id="KW-1185">Reference proteome</keyword>
<evidence type="ECO:0000313" key="4">
    <source>
        <dbReference type="Proteomes" id="UP000198670"/>
    </source>
</evidence>
<feature type="domain" description="Peptidase M28" evidence="2">
    <location>
        <begin position="235"/>
        <end position="428"/>
    </location>
</feature>
<evidence type="ECO:0000313" key="3">
    <source>
        <dbReference type="EMBL" id="SFI32147.1"/>
    </source>
</evidence>
<dbReference type="Pfam" id="PF04389">
    <property type="entry name" value="Peptidase_M28"/>
    <property type="match status" value="1"/>
</dbReference>
<proteinExistence type="predicted"/>
<dbReference type="GO" id="GO:0008235">
    <property type="term" value="F:metalloexopeptidase activity"/>
    <property type="evidence" value="ECO:0007669"/>
    <property type="project" value="InterPro"/>
</dbReference>
<dbReference type="Proteomes" id="UP000198670">
    <property type="component" value="Unassembled WGS sequence"/>
</dbReference>
<dbReference type="Gene3D" id="3.50.30.30">
    <property type="match status" value="1"/>
</dbReference>
<dbReference type="STRING" id="1477437.SAMN05444682_103266"/>
<dbReference type="EMBL" id="FOQO01000003">
    <property type="protein sequence ID" value="SFI32147.1"/>
    <property type="molecule type" value="Genomic_DNA"/>
</dbReference>
<keyword evidence="1" id="KW-0732">Signal</keyword>
<dbReference type="InterPro" id="IPR045175">
    <property type="entry name" value="M28_fam"/>
</dbReference>
<dbReference type="Gene3D" id="3.40.630.10">
    <property type="entry name" value="Zn peptidases"/>
    <property type="match status" value="1"/>
</dbReference>
<organism evidence="3 4">
    <name type="scientific">Parapedobacter indicus</name>
    <dbReference type="NCBI Taxonomy" id="1477437"/>
    <lineage>
        <taxon>Bacteria</taxon>
        <taxon>Pseudomonadati</taxon>
        <taxon>Bacteroidota</taxon>
        <taxon>Sphingobacteriia</taxon>
        <taxon>Sphingobacteriales</taxon>
        <taxon>Sphingobacteriaceae</taxon>
        <taxon>Parapedobacter</taxon>
    </lineage>
</organism>
<sequence>MTTTIRYVLTICWLLTSVIAGAQEADLSYARHVVKKLASPGFNGRGYRKDGDKKAAAFIAKAFKKQGVAPLFGDSYYQPFELGANTFPGKLQVSLNDRVLKPGVDFIVWPGSPAVNGQFPVKVIKRSDLYGTVSEALQYVDSTQYLLIDNRKEPGEAKELAAQANAAILHLRNADDLSLPGVILYDNTKLTWSSQTKPSARPVVFVNQPSIDPMTVTSIALNVESVWTPDYETQNVAGIIRGTTTPDSLMVVCAHYDHLGRMGKKNYIPGANDNASGTAFILDLARYYAANPPAYTLVFIAFSGEESGLLGSKAFVKNPPFDLSDIKFLINFDMVGTGEDGMTVVNAPMFPEAFSKLTAINQEKNYLKAVNSRGESCNSDHCPFYEKGVPSFFIYTQGGTAAYHDINDRYETLPFTAFANLKQLIIDFFE</sequence>
<evidence type="ECO:0000256" key="1">
    <source>
        <dbReference type="SAM" id="SignalP"/>
    </source>
</evidence>
<evidence type="ECO:0000259" key="2">
    <source>
        <dbReference type="Pfam" id="PF04389"/>
    </source>
</evidence>
<dbReference type="AlphaFoldDB" id="A0A1I3H9C1"/>
<gene>
    <name evidence="3" type="ORF">SAMN05444682_103266</name>
</gene>
<dbReference type="OrthoDB" id="9764939at2"/>
<reference evidence="3 4" key="1">
    <citation type="submission" date="2016-10" db="EMBL/GenBank/DDBJ databases">
        <authorList>
            <person name="de Groot N.N."/>
        </authorList>
    </citation>
    <scope>NUCLEOTIDE SEQUENCE [LARGE SCALE GENOMIC DNA]</scope>
    <source>
        <strain evidence="3 4">RK1</strain>
    </source>
</reference>
<dbReference type="SUPFAM" id="SSF53187">
    <property type="entry name" value="Zn-dependent exopeptidases"/>
    <property type="match status" value="1"/>
</dbReference>
<name>A0A1I3H9C1_9SPHI</name>
<protein>
    <submittedName>
        <fullName evidence="3">Peptidase family M28</fullName>
    </submittedName>
</protein>
<accession>A0A1I3H9C1</accession>
<dbReference type="PANTHER" id="PTHR12147:SF26">
    <property type="entry name" value="PEPTIDASE M28 DOMAIN-CONTAINING PROTEIN"/>
    <property type="match status" value="1"/>
</dbReference>
<dbReference type="InterPro" id="IPR007484">
    <property type="entry name" value="Peptidase_M28"/>
</dbReference>
<feature type="signal peptide" evidence="1">
    <location>
        <begin position="1"/>
        <end position="22"/>
    </location>
</feature>
<dbReference type="RefSeq" id="WP_090626052.1">
    <property type="nucleotide sequence ID" value="NZ_FOQO01000003.1"/>
</dbReference>
<feature type="chain" id="PRO_5011447237" evidence="1">
    <location>
        <begin position="23"/>
        <end position="430"/>
    </location>
</feature>
<dbReference type="PANTHER" id="PTHR12147">
    <property type="entry name" value="METALLOPEPTIDASE M28 FAMILY MEMBER"/>
    <property type="match status" value="1"/>
</dbReference>
<dbReference type="GO" id="GO:0006508">
    <property type="term" value="P:proteolysis"/>
    <property type="evidence" value="ECO:0007669"/>
    <property type="project" value="InterPro"/>
</dbReference>